<name>A0ABT6FHS6_9BACT</name>
<proteinExistence type="predicted"/>
<keyword evidence="4" id="KW-1185">Reference proteome</keyword>
<accession>A0ABT6FHS6</accession>
<dbReference type="NCBIfam" id="TIGR02595">
    <property type="entry name" value="PEP_CTERM"/>
    <property type="match status" value="1"/>
</dbReference>
<evidence type="ECO:0000256" key="1">
    <source>
        <dbReference type="SAM" id="SignalP"/>
    </source>
</evidence>
<feature type="chain" id="PRO_5047531223" evidence="1">
    <location>
        <begin position="28"/>
        <end position="233"/>
    </location>
</feature>
<evidence type="ECO:0000259" key="2">
    <source>
        <dbReference type="Pfam" id="PF07589"/>
    </source>
</evidence>
<sequence>MLRNRTPLRLVLGVFAATCAAVSDAGADTVLFDFESTPATYISPPQGSRPGALTSLVLSESGLTLSLSRENGAAFDIVQNSDAQSGKPASFGERSVDPFFAPGTSGFIGNLSSAVSGVSLDFGDYGADADTLTLSAYSGLDGTGTLLATTTVDLGTSGFPTFATASVAGAQILSFTIMGTSSALGFENSVFLDNFTFTTTAAVPEPSSLALIGIAASAGLGAWSRKQRAVRRS</sequence>
<dbReference type="RefSeq" id="WP_277863231.1">
    <property type="nucleotide sequence ID" value="NZ_JARRAG010000002.1"/>
</dbReference>
<evidence type="ECO:0000313" key="4">
    <source>
        <dbReference type="Proteomes" id="UP001216907"/>
    </source>
</evidence>
<feature type="signal peptide" evidence="1">
    <location>
        <begin position="1"/>
        <end position="27"/>
    </location>
</feature>
<gene>
    <name evidence="3" type="ORF">PZE19_24475</name>
</gene>
<feature type="domain" description="Ice-binding protein C-terminal" evidence="2">
    <location>
        <begin position="202"/>
        <end position="226"/>
    </location>
</feature>
<dbReference type="EMBL" id="JARRAG010000002">
    <property type="protein sequence ID" value="MDG3006940.1"/>
    <property type="molecule type" value="Genomic_DNA"/>
</dbReference>
<dbReference type="Pfam" id="PF07589">
    <property type="entry name" value="PEP-CTERM"/>
    <property type="match status" value="1"/>
</dbReference>
<dbReference type="InterPro" id="IPR013424">
    <property type="entry name" value="Ice-binding_C"/>
</dbReference>
<keyword evidence="1" id="KW-0732">Signal</keyword>
<reference evidence="3 4" key="1">
    <citation type="submission" date="2023-03" db="EMBL/GenBank/DDBJ databases">
        <title>Paludisphaera mucosa sp. nov. a novel planctomycete from northern fen.</title>
        <authorList>
            <person name="Ivanova A."/>
        </authorList>
    </citation>
    <scope>NUCLEOTIDE SEQUENCE [LARGE SCALE GENOMIC DNA]</scope>
    <source>
        <strain evidence="3 4">Pla2</strain>
    </source>
</reference>
<protein>
    <submittedName>
        <fullName evidence="3">PEP-CTERM sorting domain-containing protein</fullName>
    </submittedName>
</protein>
<comment type="caution">
    <text evidence="3">The sequence shown here is derived from an EMBL/GenBank/DDBJ whole genome shotgun (WGS) entry which is preliminary data.</text>
</comment>
<organism evidence="3 4">
    <name type="scientific">Paludisphaera mucosa</name>
    <dbReference type="NCBI Taxonomy" id="3030827"/>
    <lineage>
        <taxon>Bacteria</taxon>
        <taxon>Pseudomonadati</taxon>
        <taxon>Planctomycetota</taxon>
        <taxon>Planctomycetia</taxon>
        <taxon>Isosphaerales</taxon>
        <taxon>Isosphaeraceae</taxon>
        <taxon>Paludisphaera</taxon>
    </lineage>
</organism>
<evidence type="ECO:0000313" key="3">
    <source>
        <dbReference type="EMBL" id="MDG3006940.1"/>
    </source>
</evidence>
<dbReference type="Proteomes" id="UP001216907">
    <property type="component" value="Unassembled WGS sequence"/>
</dbReference>